<dbReference type="OrthoDB" id="5419927at2759"/>
<name>A0A4Z1EBS1_9HELO</name>
<evidence type="ECO:0000313" key="2">
    <source>
        <dbReference type="EMBL" id="TGO08689.1"/>
    </source>
</evidence>
<reference evidence="2 3" key="1">
    <citation type="submission" date="2017-12" db="EMBL/GenBank/DDBJ databases">
        <title>Comparative genomics of Botrytis spp.</title>
        <authorList>
            <person name="Valero-Jimenez C.A."/>
            <person name="Tapia P."/>
            <person name="Veloso J."/>
            <person name="Silva-Moreno E."/>
            <person name="Staats M."/>
            <person name="Valdes J.H."/>
            <person name="Van Kan J.A.L."/>
        </authorList>
    </citation>
    <scope>NUCLEOTIDE SEQUENCE [LARGE SCALE GENOMIC DNA]</scope>
    <source>
        <strain evidence="2 3">Bt9001</strain>
    </source>
</reference>
<accession>A0A4Z1EBS1</accession>
<proteinExistence type="predicted"/>
<dbReference type="Proteomes" id="UP000297777">
    <property type="component" value="Unassembled WGS sequence"/>
</dbReference>
<comment type="caution">
    <text evidence="2">The sequence shown here is derived from an EMBL/GenBank/DDBJ whole genome shotgun (WGS) entry which is preliminary data.</text>
</comment>
<dbReference type="EMBL" id="PQXH01000196">
    <property type="protein sequence ID" value="TGO08689.1"/>
    <property type="molecule type" value="Genomic_DNA"/>
</dbReference>
<gene>
    <name evidence="2" type="ORF">BTUL_0196g00140</name>
</gene>
<organism evidence="2 3">
    <name type="scientific">Botrytis tulipae</name>
    <dbReference type="NCBI Taxonomy" id="87230"/>
    <lineage>
        <taxon>Eukaryota</taxon>
        <taxon>Fungi</taxon>
        <taxon>Dikarya</taxon>
        <taxon>Ascomycota</taxon>
        <taxon>Pezizomycotina</taxon>
        <taxon>Leotiomycetes</taxon>
        <taxon>Helotiales</taxon>
        <taxon>Sclerotiniaceae</taxon>
        <taxon>Botrytis</taxon>
    </lineage>
</organism>
<evidence type="ECO:0000313" key="3">
    <source>
        <dbReference type="Proteomes" id="UP000297777"/>
    </source>
</evidence>
<keyword evidence="1" id="KW-0732">Signal</keyword>
<dbReference type="AlphaFoldDB" id="A0A4Z1EBS1"/>
<protein>
    <submittedName>
        <fullName evidence="2">Uncharacterized protein</fullName>
    </submittedName>
</protein>
<evidence type="ECO:0000256" key="1">
    <source>
        <dbReference type="SAM" id="SignalP"/>
    </source>
</evidence>
<feature type="chain" id="PRO_5021235444" evidence="1">
    <location>
        <begin position="18"/>
        <end position="77"/>
    </location>
</feature>
<feature type="signal peptide" evidence="1">
    <location>
        <begin position="1"/>
        <end position="17"/>
    </location>
</feature>
<keyword evidence="3" id="KW-1185">Reference proteome</keyword>
<sequence length="77" mass="8739">MCTLFVWLVRQLPATTTIVCMIDSIQLYEQDQYEDDIGVVLGCLLSLADNEDPSANNTSAKAFSDRYFIVKYGVYYV</sequence>